<sequence>MGLSVVFPVHAEEIRERSGALNLRIIPFAGNSERQSFVRRPQGDPLRGTLTRRHLSPASRGEPSPVRDPAAVLYVRTRMGRTKNKMWYE</sequence>
<evidence type="ECO:0000256" key="1">
    <source>
        <dbReference type="SAM" id="MobiDB-lite"/>
    </source>
</evidence>
<dbReference type="AlphaFoldDB" id="A0A4C1T029"/>
<evidence type="ECO:0000313" key="2">
    <source>
        <dbReference type="EMBL" id="GBP07484.1"/>
    </source>
</evidence>
<keyword evidence="3" id="KW-1185">Reference proteome</keyword>
<comment type="caution">
    <text evidence="2">The sequence shown here is derived from an EMBL/GenBank/DDBJ whole genome shotgun (WGS) entry which is preliminary data.</text>
</comment>
<name>A0A4C1T029_EUMVA</name>
<accession>A0A4C1T029</accession>
<protein>
    <submittedName>
        <fullName evidence="2">Uncharacterized protein</fullName>
    </submittedName>
</protein>
<dbReference type="Proteomes" id="UP000299102">
    <property type="component" value="Unassembled WGS sequence"/>
</dbReference>
<organism evidence="2 3">
    <name type="scientific">Eumeta variegata</name>
    <name type="common">Bagworm moth</name>
    <name type="synonym">Eumeta japonica</name>
    <dbReference type="NCBI Taxonomy" id="151549"/>
    <lineage>
        <taxon>Eukaryota</taxon>
        <taxon>Metazoa</taxon>
        <taxon>Ecdysozoa</taxon>
        <taxon>Arthropoda</taxon>
        <taxon>Hexapoda</taxon>
        <taxon>Insecta</taxon>
        <taxon>Pterygota</taxon>
        <taxon>Neoptera</taxon>
        <taxon>Endopterygota</taxon>
        <taxon>Lepidoptera</taxon>
        <taxon>Glossata</taxon>
        <taxon>Ditrysia</taxon>
        <taxon>Tineoidea</taxon>
        <taxon>Psychidae</taxon>
        <taxon>Oiketicinae</taxon>
        <taxon>Eumeta</taxon>
    </lineage>
</organism>
<proteinExistence type="predicted"/>
<dbReference type="EMBL" id="BGZK01000026">
    <property type="protein sequence ID" value="GBP07484.1"/>
    <property type="molecule type" value="Genomic_DNA"/>
</dbReference>
<evidence type="ECO:0000313" key="3">
    <source>
        <dbReference type="Proteomes" id="UP000299102"/>
    </source>
</evidence>
<feature type="region of interest" description="Disordered" evidence="1">
    <location>
        <begin position="36"/>
        <end position="68"/>
    </location>
</feature>
<gene>
    <name evidence="2" type="ORF">EVAR_4837_1</name>
</gene>
<reference evidence="2 3" key="1">
    <citation type="journal article" date="2019" name="Commun. Biol.">
        <title>The bagworm genome reveals a unique fibroin gene that provides high tensile strength.</title>
        <authorList>
            <person name="Kono N."/>
            <person name="Nakamura H."/>
            <person name="Ohtoshi R."/>
            <person name="Tomita M."/>
            <person name="Numata K."/>
            <person name="Arakawa K."/>
        </authorList>
    </citation>
    <scope>NUCLEOTIDE SEQUENCE [LARGE SCALE GENOMIC DNA]</scope>
</reference>